<keyword evidence="3" id="KW-0326">Glycosidase</keyword>
<reference evidence="3 4" key="1">
    <citation type="submission" date="2019-08" db="EMBL/GenBank/DDBJ databases">
        <title>Seonamhaeicola sediminis sp. nov., isolated from marine sediment.</title>
        <authorList>
            <person name="Cao W.R."/>
        </authorList>
    </citation>
    <scope>NUCLEOTIDE SEQUENCE [LARGE SCALE GENOMIC DNA]</scope>
    <source>
        <strain evidence="3 4">B011</strain>
    </source>
</reference>
<dbReference type="RefSeq" id="WP_148540820.1">
    <property type="nucleotide sequence ID" value="NZ_VSDQ01000409.1"/>
</dbReference>
<name>A0A5D0IMC0_9FLAO</name>
<dbReference type="SUPFAM" id="SSF51445">
    <property type="entry name" value="(Trans)glycosidases"/>
    <property type="match status" value="1"/>
</dbReference>
<evidence type="ECO:0000313" key="4">
    <source>
        <dbReference type="Proteomes" id="UP000323930"/>
    </source>
</evidence>
<evidence type="ECO:0000259" key="2">
    <source>
        <dbReference type="Pfam" id="PF02836"/>
    </source>
</evidence>
<feature type="signal peptide" evidence="1">
    <location>
        <begin position="1"/>
        <end position="19"/>
    </location>
</feature>
<dbReference type="Proteomes" id="UP000323930">
    <property type="component" value="Unassembled WGS sequence"/>
</dbReference>
<feature type="domain" description="Glycoside hydrolase family 2 catalytic" evidence="2">
    <location>
        <begin position="32"/>
        <end position="283"/>
    </location>
</feature>
<feature type="chain" id="PRO_5022753482" evidence="1">
    <location>
        <begin position="20"/>
        <end position="1062"/>
    </location>
</feature>
<accession>A0A5D0IMC0</accession>
<evidence type="ECO:0000313" key="3">
    <source>
        <dbReference type="EMBL" id="TYA84328.1"/>
    </source>
</evidence>
<evidence type="ECO:0000256" key="1">
    <source>
        <dbReference type="SAM" id="SignalP"/>
    </source>
</evidence>
<dbReference type="GO" id="GO:0005975">
    <property type="term" value="P:carbohydrate metabolic process"/>
    <property type="evidence" value="ECO:0007669"/>
    <property type="project" value="InterPro"/>
</dbReference>
<dbReference type="AlphaFoldDB" id="A0A5D0IMC0"/>
<keyword evidence="3" id="KW-0378">Hydrolase</keyword>
<dbReference type="OrthoDB" id="1205943at2"/>
<proteinExistence type="predicted"/>
<dbReference type="Pfam" id="PF02836">
    <property type="entry name" value="Glyco_hydro_2_C"/>
    <property type="match status" value="1"/>
</dbReference>
<organism evidence="3 4">
    <name type="scientific">Seonamhaeicola marinus</name>
    <dbReference type="NCBI Taxonomy" id="1912246"/>
    <lineage>
        <taxon>Bacteria</taxon>
        <taxon>Pseudomonadati</taxon>
        <taxon>Bacteroidota</taxon>
        <taxon>Flavobacteriia</taxon>
        <taxon>Flavobacteriales</taxon>
        <taxon>Flavobacteriaceae</taxon>
    </lineage>
</organism>
<gene>
    <name evidence="3" type="ORF">FUA24_06690</name>
</gene>
<dbReference type="GO" id="GO:0004553">
    <property type="term" value="F:hydrolase activity, hydrolyzing O-glycosyl compounds"/>
    <property type="evidence" value="ECO:0007669"/>
    <property type="project" value="InterPro"/>
</dbReference>
<keyword evidence="1" id="KW-0732">Signal</keyword>
<dbReference type="EMBL" id="VSDQ01000409">
    <property type="protein sequence ID" value="TYA84328.1"/>
    <property type="molecule type" value="Genomic_DNA"/>
</dbReference>
<keyword evidence="4" id="KW-1185">Reference proteome</keyword>
<sequence>MKKHFLKLFFSLFSLVMFAQSNKVQIISNETDHKLVVDGKDFMINGMNWDYIPIGTNTVNANFWKKSDDIIKAGLDSEMSLLRNMNVNVIRQYTGVPAKWIKYIYENYGIYTMLNHSFGRYGLTLNGVWTPVTIYDDPKTEEHLINEVKTLVAEYKDTPGLLMYLLGNENNYGLFWAGAETEDFPDDEGRIQFIGESRGRPMYKLMNKAALLMKGMDASHPVAICNGDVLFIDIVAEECKDVDIYGVNSYRGPSFTDMFDVVKKKLNKPLMFTEFGADAFNAIENKEDQKSQAYYMVENWREIYLNAAGLGSAGNSIGGFTFQFSDGWWKFGFDKRENADVHDNNASWANGGYPIDLEPGENNMNEEWFGVCAKGPTSERGLYDLYPRAAYYALKEAHELNPYGEDVTKGFIQNYFNNINLMDAVLRARGDKAALDAKDGGKIKLSNLRMEFTTFNTGGSLITTPETPVPDTEAFPNQLGFDHMQSYYIGVEGKPTSNMRAEVNFNILGNVAKNPINEIFYENVGRPITVKNAQGEDVIISDNNRVRVYNAEFEWNTKHADVRGFYRTGHYHWGYEGDFFGLYPEANYGPNLDIYNGEILGVEIDGKRAFKGLKAAFGPQLWWGSNPTMLFKYRTHFKHWDITGIYHRDLDTSLEFDDNGLRFLNANQVRSGVIPPWPTERATLVLEREFGKFGISLGGIWGGSPLNGSSFQDVTGGPGNYVVYEDRINSNDNWGGKAKFTYEGGAFNFYAQAAYMGLVANGGADATRTFTGWKLKDSGSGNQTNILSGFTISAGKWQIAPNFLWQKPLVDPMPNDVSAPGRLRNFIDDPFAVRGNRETTAGELLLTFDPTPGTWFYEWDNDRSEDAKLAFNLGVVFKHHPTSQDAHIGFLANRTFFAFPQAAPAQDLWEVSSRVVSKVNRDLGVIANLYGGNAQANGDSDRTIDRFGADIKMIYKKWKFEYGVKINDWGPFDYHRDFNLTFPVQNTIDISTTLGKPDWFILPNTKIGIKGIWRSLDENSPRYAPTAVPPNTFPAIPTTSPVGFDNGSEWEIRTYVHINIGK</sequence>
<protein>
    <submittedName>
        <fullName evidence="3">Glycosidase</fullName>
    </submittedName>
</protein>
<comment type="caution">
    <text evidence="3">The sequence shown here is derived from an EMBL/GenBank/DDBJ whole genome shotgun (WGS) entry which is preliminary data.</text>
</comment>
<dbReference type="InterPro" id="IPR017853">
    <property type="entry name" value="GH"/>
</dbReference>
<dbReference type="InterPro" id="IPR006103">
    <property type="entry name" value="Glyco_hydro_2_cat"/>
</dbReference>
<dbReference type="Gene3D" id="3.20.20.80">
    <property type="entry name" value="Glycosidases"/>
    <property type="match status" value="1"/>
</dbReference>